<dbReference type="AlphaFoldDB" id="A0A3E2HA39"/>
<dbReference type="PANTHER" id="PTHR46720">
    <property type="entry name" value="HYDROXYLASE, PUTATIVE (AFU_ORTHOLOGUE AFUA_3G01460)-RELATED"/>
    <property type="match status" value="1"/>
</dbReference>
<dbReference type="STRING" id="5539.A0A3E2HA39"/>
<feature type="non-terminal residue" evidence="5">
    <location>
        <position position="1"/>
    </location>
</feature>
<comment type="caution">
    <text evidence="5">The sequence shown here is derived from an EMBL/GenBank/DDBJ whole genome shotgun (WGS) entry which is preliminary data.</text>
</comment>
<dbReference type="InterPro" id="IPR036188">
    <property type="entry name" value="FAD/NAD-bd_sf"/>
</dbReference>
<dbReference type="GO" id="GO:0016491">
    <property type="term" value="F:oxidoreductase activity"/>
    <property type="evidence" value="ECO:0007669"/>
    <property type="project" value="UniProtKB-KW"/>
</dbReference>
<dbReference type="SUPFAM" id="SSF54373">
    <property type="entry name" value="FAD-linked reductases, C-terminal domain"/>
    <property type="match status" value="1"/>
</dbReference>
<dbReference type="OrthoDB" id="417877at2759"/>
<evidence type="ECO:0000256" key="1">
    <source>
        <dbReference type="ARBA" id="ARBA00022630"/>
    </source>
</evidence>
<dbReference type="Proteomes" id="UP000258309">
    <property type="component" value="Unassembled WGS sequence"/>
</dbReference>
<keyword evidence="6" id="KW-1185">Reference proteome</keyword>
<keyword evidence="2" id="KW-0274">FAD</keyword>
<dbReference type="InterPro" id="IPR002938">
    <property type="entry name" value="FAD-bd"/>
</dbReference>
<dbReference type="PROSITE" id="PS51257">
    <property type="entry name" value="PROKAR_LIPOPROTEIN"/>
    <property type="match status" value="1"/>
</dbReference>
<dbReference type="InterPro" id="IPR051104">
    <property type="entry name" value="FAD_monoxygenase"/>
</dbReference>
<dbReference type="SUPFAM" id="SSF51905">
    <property type="entry name" value="FAD/NAD(P)-binding domain"/>
    <property type="match status" value="1"/>
</dbReference>
<sequence length="424" mass="46811">MQPSDFKVAIVGGGIGGLACALSLAHHCPGLKLDVYEQAEQYSEIGAGVGIAVNATKILHRLGVGKEANAISGERNGVHRSMKRWDDGGEIVTIGAGFDKGDIKQLSVHRAELLEVLFNAVKERGIANLHVNKRCVGVKDAGDKVIISFEDGTEADANFVVGCDGIHSRIRGQFMPDKPRYSGRIVYRGLLPLADAKEFWPYDSYAVSWLGKDKHFLVFPISQNKTLNVVGFVTKPLEELGDLKESWSTTAPREEIEKEYEDWDPTVLKVIKCMQPRPGKWLLNDRELLSQWVYFDGKLALLGDAAHAMLPHQGSGAGHAIEDGYILGKALQDFFKDSEAGKTDLTTWTHVYQNVRLPRAQKAQITSRQAGEVYEMQGEAFKGLTFDECLPIVAEKLKTRMNWVWGADIDAEYDAVVKGAGLRE</sequence>
<evidence type="ECO:0000256" key="2">
    <source>
        <dbReference type="ARBA" id="ARBA00022827"/>
    </source>
</evidence>
<protein>
    <recommendedName>
        <fullName evidence="4">FAD-binding domain-containing protein</fullName>
    </recommendedName>
</protein>
<dbReference type="Gene3D" id="3.50.50.60">
    <property type="entry name" value="FAD/NAD(P)-binding domain"/>
    <property type="match status" value="1"/>
</dbReference>
<feature type="domain" description="FAD-binding" evidence="4">
    <location>
        <begin position="6"/>
        <end position="362"/>
    </location>
</feature>
<evidence type="ECO:0000313" key="6">
    <source>
        <dbReference type="Proteomes" id="UP000258309"/>
    </source>
</evidence>
<organism evidence="5 6">
    <name type="scientific">Scytalidium lignicola</name>
    <name type="common">Hyphomycete</name>
    <dbReference type="NCBI Taxonomy" id="5539"/>
    <lineage>
        <taxon>Eukaryota</taxon>
        <taxon>Fungi</taxon>
        <taxon>Dikarya</taxon>
        <taxon>Ascomycota</taxon>
        <taxon>Pezizomycotina</taxon>
        <taxon>Leotiomycetes</taxon>
        <taxon>Leotiomycetes incertae sedis</taxon>
        <taxon>Scytalidium</taxon>
    </lineage>
</organism>
<keyword evidence="3" id="KW-0560">Oxidoreductase</keyword>
<dbReference type="GO" id="GO:0071949">
    <property type="term" value="F:FAD binding"/>
    <property type="evidence" value="ECO:0007669"/>
    <property type="project" value="InterPro"/>
</dbReference>
<gene>
    <name evidence="5" type="ORF">B7463_g6095</name>
</gene>
<name>A0A3E2HA39_SCYLI</name>
<keyword evidence="1" id="KW-0285">Flavoprotein</keyword>
<dbReference type="PANTHER" id="PTHR46720:SF3">
    <property type="entry name" value="FAD-BINDING DOMAIN-CONTAINING PROTEIN-RELATED"/>
    <property type="match status" value="1"/>
</dbReference>
<dbReference type="Pfam" id="PF01494">
    <property type="entry name" value="FAD_binding_3"/>
    <property type="match status" value="1"/>
</dbReference>
<accession>A0A3E2HA39</accession>
<dbReference type="PRINTS" id="PR00420">
    <property type="entry name" value="RNGMNOXGNASE"/>
</dbReference>
<proteinExistence type="predicted"/>
<dbReference type="GO" id="GO:0044550">
    <property type="term" value="P:secondary metabolite biosynthetic process"/>
    <property type="evidence" value="ECO:0007669"/>
    <property type="project" value="TreeGrafter"/>
</dbReference>
<dbReference type="OMA" id="HAIEDSF"/>
<reference evidence="5 6" key="1">
    <citation type="submission" date="2018-05" db="EMBL/GenBank/DDBJ databases">
        <title>Draft genome sequence of Scytalidium lignicola DSM 105466, a ubiquitous saprotrophic fungus.</title>
        <authorList>
            <person name="Buettner E."/>
            <person name="Gebauer A.M."/>
            <person name="Hofrichter M."/>
            <person name="Liers C."/>
            <person name="Kellner H."/>
        </authorList>
    </citation>
    <scope>NUCLEOTIDE SEQUENCE [LARGE SCALE GENOMIC DNA]</scope>
    <source>
        <strain evidence="5 6">DSM 105466</strain>
    </source>
</reference>
<evidence type="ECO:0000259" key="4">
    <source>
        <dbReference type="Pfam" id="PF01494"/>
    </source>
</evidence>
<feature type="non-terminal residue" evidence="5">
    <location>
        <position position="424"/>
    </location>
</feature>
<evidence type="ECO:0000256" key="3">
    <source>
        <dbReference type="ARBA" id="ARBA00023002"/>
    </source>
</evidence>
<dbReference type="EMBL" id="NCSJ02000105">
    <property type="protein sequence ID" value="RFU30258.1"/>
    <property type="molecule type" value="Genomic_DNA"/>
</dbReference>
<evidence type="ECO:0000313" key="5">
    <source>
        <dbReference type="EMBL" id="RFU30258.1"/>
    </source>
</evidence>